<reference evidence="2 3" key="1">
    <citation type="submission" date="2021-08" db="EMBL/GenBank/DDBJ databases">
        <title>Streptomyces sp. PTM05 isolated from lichen.</title>
        <authorList>
            <person name="Somphong A."/>
            <person name="Phongsopitanun W."/>
            <person name="Tanasupawat S."/>
        </authorList>
    </citation>
    <scope>NUCLEOTIDE SEQUENCE [LARGE SCALE GENOMIC DNA]</scope>
    <source>
        <strain evidence="2 3">Ptm05</strain>
    </source>
</reference>
<name>A0ABS7QXJ7_9ACTN</name>
<evidence type="ECO:0000313" key="2">
    <source>
        <dbReference type="EMBL" id="MBY8887085.1"/>
    </source>
</evidence>
<comment type="caution">
    <text evidence="2">The sequence shown here is derived from an EMBL/GenBank/DDBJ whole genome shotgun (WGS) entry which is preliminary data.</text>
</comment>
<keyword evidence="1" id="KW-1133">Transmembrane helix</keyword>
<evidence type="ECO:0000313" key="3">
    <source>
        <dbReference type="Proteomes" id="UP001198565"/>
    </source>
</evidence>
<sequence length="262" mass="29165">MSRSHAVPTARVLRLAEDRGFGQPVTTVAVQPFKVPEVVGGCLTLLLVVPGLVLSLPLPWPATAHLVGYGLLAAVPLVVLVTWWCGRRAERPFAPALHCFHEGLILDTQDDVEVFAWHEVLVYDWTTTSQSNQPSKTRHLKLRTREGREIRDLTYARQAEVISQLADTAEAPRAREQLENSGSVTFGDYVLSTAGLTVDGTFHPWSHLRRPHSRFLPQPRPLEIRTGPGHWKRLWIDGSTTPYGAVLLDLVGRCVDDHSVIQ</sequence>
<keyword evidence="1" id="KW-0472">Membrane</keyword>
<proteinExistence type="predicted"/>
<dbReference type="EMBL" id="JAINVZ010000014">
    <property type="protein sequence ID" value="MBY8887085.1"/>
    <property type="molecule type" value="Genomic_DNA"/>
</dbReference>
<dbReference type="RefSeq" id="WP_222979848.1">
    <property type="nucleotide sequence ID" value="NZ_JAINVZ010000014.1"/>
</dbReference>
<organism evidence="2 3">
    <name type="scientific">Streptantibioticus parmotrematis</name>
    <dbReference type="NCBI Taxonomy" id="2873249"/>
    <lineage>
        <taxon>Bacteria</taxon>
        <taxon>Bacillati</taxon>
        <taxon>Actinomycetota</taxon>
        <taxon>Actinomycetes</taxon>
        <taxon>Kitasatosporales</taxon>
        <taxon>Streptomycetaceae</taxon>
        <taxon>Streptantibioticus</taxon>
    </lineage>
</organism>
<feature type="transmembrane region" description="Helical" evidence="1">
    <location>
        <begin position="38"/>
        <end position="60"/>
    </location>
</feature>
<gene>
    <name evidence="2" type="ORF">K7472_19860</name>
</gene>
<accession>A0ABS7QXJ7</accession>
<dbReference type="Proteomes" id="UP001198565">
    <property type="component" value="Unassembled WGS sequence"/>
</dbReference>
<keyword evidence="3" id="KW-1185">Reference proteome</keyword>
<keyword evidence="1" id="KW-0812">Transmembrane</keyword>
<evidence type="ECO:0000256" key="1">
    <source>
        <dbReference type="SAM" id="Phobius"/>
    </source>
</evidence>
<feature type="transmembrane region" description="Helical" evidence="1">
    <location>
        <begin position="66"/>
        <end position="85"/>
    </location>
</feature>
<protein>
    <submittedName>
        <fullName evidence="2">Uncharacterized protein</fullName>
    </submittedName>
</protein>